<accession>A0A097SQE5</accession>
<gene>
    <name evidence="2" type="ORF">LRS1606.308</name>
</gene>
<geneLocation type="plasmid" evidence="2">
    <name>pNSL1</name>
</geneLocation>
<proteinExistence type="predicted"/>
<protein>
    <submittedName>
        <fullName evidence="2">Uncharacterized protein</fullName>
    </submittedName>
</protein>
<reference evidence="2" key="1">
    <citation type="submission" date="2014-03" db="EMBL/GenBank/DDBJ databases">
        <authorList>
            <person name="Zhang G."/>
            <person name="Zhu L."/>
            <person name="Fang P."/>
        </authorList>
    </citation>
    <scope>NUCLEOTIDE SEQUENCE</scope>
    <source>
        <strain evidence="2">NS1</strain>
        <plasmid evidence="2">pNSL1</plasmid>
    </source>
</reference>
<evidence type="ECO:0000256" key="1">
    <source>
        <dbReference type="SAM" id="MobiDB-lite"/>
    </source>
</evidence>
<keyword evidence="2" id="KW-0614">Plasmid</keyword>
<name>A0A097SQE5_9NOCA</name>
<feature type="region of interest" description="Disordered" evidence="1">
    <location>
        <begin position="37"/>
        <end position="127"/>
    </location>
</feature>
<sequence>MWRAYVSGRRRPRQMFADRRGRGTVVVRVGIRCTGSPLENSCRPGPTAEAGTRPQFRRLNREALVGRQSDTSGDRTHTAPVVGRHRPTQTGAESADASLSSSNRDGVTVLRSIGPHNSTRGTVVDRG</sequence>
<organism evidence="2">
    <name type="scientific">Rhodococcus sp. NS1</name>
    <dbReference type="NCBI Taxonomy" id="402236"/>
    <lineage>
        <taxon>Bacteria</taxon>
        <taxon>Bacillati</taxon>
        <taxon>Actinomycetota</taxon>
        <taxon>Actinomycetes</taxon>
        <taxon>Mycobacteriales</taxon>
        <taxon>Nocardiaceae</taxon>
        <taxon>Rhodococcus</taxon>
    </lineage>
</organism>
<feature type="compositionally biased region" description="Polar residues" evidence="1">
    <location>
        <begin position="88"/>
        <end position="105"/>
    </location>
</feature>
<evidence type="ECO:0000313" key="2">
    <source>
        <dbReference type="EMBL" id="AIU93742.1"/>
    </source>
</evidence>
<dbReference type="EMBL" id="KJ605395">
    <property type="protein sequence ID" value="AIU93742.1"/>
    <property type="molecule type" value="Genomic_DNA"/>
</dbReference>
<dbReference type="AlphaFoldDB" id="A0A097SQE5"/>